<organism evidence="1 2">
    <name type="scientific">Proteus mirabilis</name>
    <dbReference type="NCBI Taxonomy" id="584"/>
    <lineage>
        <taxon>Bacteria</taxon>
        <taxon>Pseudomonadati</taxon>
        <taxon>Pseudomonadota</taxon>
        <taxon>Gammaproteobacteria</taxon>
        <taxon>Enterobacterales</taxon>
        <taxon>Morganellaceae</taxon>
        <taxon>Proteus</taxon>
    </lineage>
</organism>
<name>A0A379FKV5_PROMI</name>
<dbReference type="EMBL" id="UGTS01000004">
    <property type="protein sequence ID" value="SUC21428.1"/>
    <property type="molecule type" value="Genomic_DNA"/>
</dbReference>
<dbReference type="Proteomes" id="UP000254191">
    <property type="component" value="Unassembled WGS sequence"/>
</dbReference>
<reference evidence="1 2" key="1">
    <citation type="submission" date="2018-06" db="EMBL/GenBank/DDBJ databases">
        <authorList>
            <consortium name="Pathogen Informatics"/>
            <person name="Doyle S."/>
        </authorList>
    </citation>
    <scope>NUCLEOTIDE SEQUENCE [LARGE SCALE GENOMIC DNA]</scope>
    <source>
        <strain evidence="1 2">NCTC11938</strain>
    </source>
</reference>
<accession>A0A379FKV5</accession>
<proteinExistence type="predicted"/>
<dbReference type="AlphaFoldDB" id="A0A379FKV5"/>
<evidence type="ECO:0000313" key="2">
    <source>
        <dbReference type="Proteomes" id="UP000254191"/>
    </source>
</evidence>
<sequence>MSDIYDYLVKADLDSMSTEELRKFRSVSSDTCDGLLSTLRVMGECAFWACANKDYHESQAKNDLRRIGESLMYLPRLIDAMRFNEHEAEFKIYQREGFPYTEVGND</sequence>
<evidence type="ECO:0000313" key="1">
    <source>
        <dbReference type="EMBL" id="SUC21428.1"/>
    </source>
</evidence>
<dbReference type="RefSeq" id="WP_004245358.1">
    <property type="nucleotide sequence ID" value="NZ_JAPWSR010000001.1"/>
</dbReference>
<protein>
    <submittedName>
        <fullName evidence="1">Uncharacterized protein</fullName>
    </submittedName>
</protein>
<gene>
    <name evidence="1" type="ORF">NCTC11938_02300</name>
</gene>